<dbReference type="AlphaFoldDB" id="A0A3M6TSU8"/>
<reference evidence="1 2" key="1">
    <citation type="journal article" date="2018" name="Sci. Rep.">
        <title>Comparative analysis of the Pocillopora damicornis genome highlights role of immune system in coral evolution.</title>
        <authorList>
            <person name="Cunning R."/>
            <person name="Bay R.A."/>
            <person name="Gillette P."/>
            <person name="Baker A.C."/>
            <person name="Traylor-Knowles N."/>
        </authorList>
    </citation>
    <scope>NUCLEOTIDE SEQUENCE [LARGE SCALE GENOMIC DNA]</scope>
    <source>
        <strain evidence="1">RSMAS</strain>
        <tissue evidence="1">Whole animal</tissue>
    </source>
</reference>
<evidence type="ECO:0000313" key="1">
    <source>
        <dbReference type="EMBL" id="RMX44475.1"/>
    </source>
</evidence>
<keyword evidence="2" id="KW-1185">Reference proteome</keyword>
<comment type="caution">
    <text evidence="1">The sequence shown here is derived from an EMBL/GenBank/DDBJ whole genome shotgun (WGS) entry which is preliminary data.</text>
</comment>
<dbReference type="OrthoDB" id="5989140at2759"/>
<accession>A0A3M6TSU8</accession>
<organism evidence="1 2">
    <name type="scientific">Pocillopora damicornis</name>
    <name type="common">Cauliflower coral</name>
    <name type="synonym">Millepora damicornis</name>
    <dbReference type="NCBI Taxonomy" id="46731"/>
    <lineage>
        <taxon>Eukaryota</taxon>
        <taxon>Metazoa</taxon>
        <taxon>Cnidaria</taxon>
        <taxon>Anthozoa</taxon>
        <taxon>Hexacorallia</taxon>
        <taxon>Scleractinia</taxon>
        <taxon>Astrocoeniina</taxon>
        <taxon>Pocilloporidae</taxon>
        <taxon>Pocillopora</taxon>
    </lineage>
</organism>
<gene>
    <name evidence="1" type="ORF">pdam_00006009</name>
</gene>
<protein>
    <submittedName>
        <fullName evidence="1">Uncharacterized protein</fullName>
    </submittedName>
</protein>
<proteinExistence type="predicted"/>
<sequence length="183" mass="21294">MNPADLLTRGLDTKMFNEKKKLWFQGPPWLRNPEDTWPPQPEPSSIHTECENPQLAVTIMADIKENPNILNIIELTKYSTLTRVVRITALLVLFARKWKTPEGYNDNILTTKEMLEARNLLLKATQQITYQKEISYLKNRDKFKEPAILTMRTYFAVVDVLNLSQIFRKRNNQDIAVTTVTQS</sequence>
<evidence type="ECO:0000313" key="2">
    <source>
        <dbReference type="Proteomes" id="UP000275408"/>
    </source>
</evidence>
<dbReference type="EMBL" id="RCHS01002978">
    <property type="protein sequence ID" value="RMX44475.1"/>
    <property type="molecule type" value="Genomic_DNA"/>
</dbReference>
<dbReference type="Proteomes" id="UP000275408">
    <property type="component" value="Unassembled WGS sequence"/>
</dbReference>
<name>A0A3M6TSU8_POCDA</name>